<keyword evidence="3" id="KW-1185">Reference proteome</keyword>
<feature type="non-terminal residue" evidence="2">
    <location>
        <position position="186"/>
    </location>
</feature>
<reference evidence="2 3" key="1">
    <citation type="journal article" date="2023" name="J. Hered.">
        <title>Chromosome-level genome of the wood stork (Mycteria americana) provides insight into avian chromosome evolution.</title>
        <authorList>
            <person name="Flamio R. Jr."/>
            <person name="Ramstad K.M."/>
        </authorList>
    </citation>
    <scope>NUCLEOTIDE SEQUENCE [LARGE SCALE GENOMIC DNA]</scope>
    <source>
        <strain evidence="2">JAX WOST 10</strain>
    </source>
</reference>
<dbReference type="EMBL" id="JAUNZN010000001">
    <property type="protein sequence ID" value="KAK4829075.1"/>
    <property type="molecule type" value="Genomic_DNA"/>
</dbReference>
<protein>
    <submittedName>
        <fullName evidence="2">Uncharacterized protein</fullName>
    </submittedName>
</protein>
<evidence type="ECO:0000313" key="2">
    <source>
        <dbReference type="EMBL" id="KAK4829075.1"/>
    </source>
</evidence>
<evidence type="ECO:0000256" key="1">
    <source>
        <dbReference type="SAM" id="MobiDB-lite"/>
    </source>
</evidence>
<dbReference type="Proteomes" id="UP001333110">
    <property type="component" value="Unassembled WGS sequence"/>
</dbReference>
<feature type="compositionally biased region" description="Low complexity" evidence="1">
    <location>
        <begin position="1"/>
        <end position="14"/>
    </location>
</feature>
<gene>
    <name evidence="2" type="ORF">QYF61_002019</name>
</gene>
<evidence type="ECO:0000313" key="3">
    <source>
        <dbReference type="Proteomes" id="UP001333110"/>
    </source>
</evidence>
<feature type="region of interest" description="Disordered" evidence="1">
    <location>
        <begin position="1"/>
        <end position="21"/>
    </location>
</feature>
<dbReference type="AlphaFoldDB" id="A0AAN7PDQ9"/>
<sequence>MSLSTTSTHLLNTSRDGDSTTSLGSLLQCLTTLSVKTFFLISNLNLPWHNLRPFPLVLWLVTWEKRPTLTSLQSSFRYEGPKTEHRIRGAASAVPSTGDNYLPSPAGHTIFDTSQYTVGLLGHLGTLPAHIQSAIDQHPQHLQPSIAELQLCKSSHHVSVMILSPIPLGGRVCERWASTTVDSSSS</sequence>
<proteinExistence type="predicted"/>
<accession>A0AAN7PDQ9</accession>
<organism evidence="2 3">
    <name type="scientific">Mycteria americana</name>
    <name type="common">Wood stork</name>
    <dbReference type="NCBI Taxonomy" id="33587"/>
    <lineage>
        <taxon>Eukaryota</taxon>
        <taxon>Metazoa</taxon>
        <taxon>Chordata</taxon>
        <taxon>Craniata</taxon>
        <taxon>Vertebrata</taxon>
        <taxon>Euteleostomi</taxon>
        <taxon>Archelosauria</taxon>
        <taxon>Archosauria</taxon>
        <taxon>Dinosauria</taxon>
        <taxon>Saurischia</taxon>
        <taxon>Theropoda</taxon>
        <taxon>Coelurosauria</taxon>
        <taxon>Aves</taxon>
        <taxon>Neognathae</taxon>
        <taxon>Neoaves</taxon>
        <taxon>Aequornithes</taxon>
        <taxon>Ciconiiformes</taxon>
        <taxon>Ciconiidae</taxon>
        <taxon>Mycteria</taxon>
    </lineage>
</organism>
<name>A0AAN7PDQ9_MYCAM</name>
<comment type="caution">
    <text evidence="2">The sequence shown here is derived from an EMBL/GenBank/DDBJ whole genome shotgun (WGS) entry which is preliminary data.</text>
</comment>